<dbReference type="EMBL" id="GIBP01010376">
    <property type="protein sequence ID" value="NDV39345.1"/>
    <property type="molecule type" value="Transcribed_RNA"/>
</dbReference>
<reference evidence="1" key="1">
    <citation type="journal article" date="2020" name="J. Eukaryot. Microbiol.">
        <title>De novo Sequencing, Assembly and Annotation of the Transcriptome for the Free-Living Testate Amoeba Arcella intermedia.</title>
        <authorList>
            <person name="Ribeiro G.M."/>
            <person name="Porfirio-Sousa A.L."/>
            <person name="Maurer-Alcala X.X."/>
            <person name="Katz L.A."/>
            <person name="Lahr D.J.G."/>
        </authorList>
    </citation>
    <scope>NUCLEOTIDE SEQUENCE</scope>
</reference>
<dbReference type="AlphaFoldDB" id="A0A6B2LQZ1"/>
<dbReference type="InterPro" id="IPR027417">
    <property type="entry name" value="P-loop_NTPase"/>
</dbReference>
<name>A0A6B2LQZ1_9EUKA</name>
<dbReference type="Gene3D" id="3.40.50.300">
    <property type="entry name" value="P-loop containing nucleotide triphosphate hydrolases"/>
    <property type="match status" value="1"/>
</dbReference>
<evidence type="ECO:0000313" key="1">
    <source>
        <dbReference type="EMBL" id="NDV39345.1"/>
    </source>
</evidence>
<organism evidence="1">
    <name type="scientific">Arcella intermedia</name>
    <dbReference type="NCBI Taxonomy" id="1963864"/>
    <lineage>
        <taxon>Eukaryota</taxon>
        <taxon>Amoebozoa</taxon>
        <taxon>Tubulinea</taxon>
        <taxon>Elardia</taxon>
        <taxon>Arcellinida</taxon>
        <taxon>Sphaerothecina</taxon>
        <taxon>Arcellidae</taxon>
        <taxon>Arcella</taxon>
    </lineage>
</organism>
<accession>A0A6B2LQZ1</accession>
<proteinExistence type="predicted"/>
<sequence>MFYDVTKPQSLHSLKDYYASIINLSMSKEWPHIPRFIIVANKVDKAPTSWMPEEDAHWIGKNLSPFLAILPVSCKTKEGISMTAQIIVLTSCGLMDTI</sequence>
<protein>
    <submittedName>
        <fullName evidence="1">Uncharacterized protein</fullName>
    </submittedName>
</protein>
<dbReference type="SUPFAM" id="SSF52540">
    <property type="entry name" value="P-loop containing nucleoside triphosphate hydrolases"/>
    <property type="match status" value="1"/>
</dbReference>